<dbReference type="Gene3D" id="3.30.1340.30">
    <property type="match status" value="1"/>
</dbReference>
<evidence type="ECO:0000313" key="4">
    <source>
        <dbReference type="Proteomes" id="UP000317318"/>
    </source>
</evidence>
<organism evidence="3 4">
    <name type="scientific">Stratiformator vulcanicus</name>
    <dbReference type="NCBI Taxonomy" id="2527980"/>
    <lineage>
        <taxon>Bacteria</taxon>
        <taxon>Pseudomonadati</taxon>
        <taxon>Planctomycetota</taxon>
        <taxon>Planctomycetia</taxon>
        <taxon>Planctomycetales</taxon>
        <taxon>Planctomycetaceae</taxon>
        <taxon>Stratiformator</taxon>
    </lineage>
</organism>
<evidence type="ECO:0000256" key="1">
    <source>
        <dbReference type="SAM" id="MobiDB-lite"/>
    </source>
</evidence>
<dbReference type="KEGG" id="svp:Pan189_23230"/>
<feature type="region of interest" description="Disordered" evidence="1">
    <location>
        <begin position="108"/>
        <end position="158"/>
    </location>
</feature>
<dbReference type="PROSITE" id="PS50914">
    <property type="entry name" value="BON"/>
    <property type="match status" value="1"/>
</dbReference>
<dbReference type="EMBL" id="CP036268">
    <property type="protein sequence ID" value="QDT37940.1"/>
    <property type="molecule type" value="Genomic_DNA"/>
</dbReference>
<dbReference type="Pfam" id="PF04972">
    <property type="entry name" value="BON"/>
    <property type="match status" value="1"/>
</dbReference>
<accession>A0A517R235</accession>
<evidence type="ECO:0000313" key="3">
    <source>
        <dbReference type="EMBL" id="QDT37940.1"/>
    </source>
</evidence>
<dbReference type="Proteomes" id="UP000317318">
    <property type="component" value="Chromosome"/>
</dbReference>
<dbReference type="InterPro" id="IPR007055">
    <property type="entry name" value="BON_dom"/>
</dbReference>
<evidence type="ECO:0000259" key="2">
    <source>
        <dbReference type="PROSITE" id="PS50914"/>
    </source>
</evidence>
<dbReference type="PROSITE" id="PS51257">
    <property type="entry name" value="PROKAR_LIPOPROTEIN"/>
    <property type="match status" value="1"/>
</dbReference>
<gene>
    <name evidence="3" type="ORF">Pan189_23230</name>
</gene>
<reference evidence="3 4" key="1">
    <citation type="submission" date="2019-02" db="EMBL/GenBank/DDBJ databases">
        <title>Deep-cultivation of Planctomycetes and their phenomic and genomic characterization uncovers novel biology.</title>
        <authorList>
            <person name="Wiegand S."/>
            <person name="Jogler M."/>
            <person name="Boedeker C."/>
            <person name="Pinto D."/>
            <person name="Vollmers J."/>
            <person name="Rivas-Marin E."/>
            <person name="Kohn T."/>
            <person name="Peeters S.H."/>
            <person name="Heuer A."/>
            <person name="Rast P."/>
            <person name="Oberbeckmann S."/>
            <person name="Bunk B."/>
            <person name="Jeske O."/>
            <person name="Meyerdierks A."/>
            <person name="Storesund J.E."/>
            <person name="Kallscheuer N."/>
            <person name="Luecker S."/>
            <person name="Lage O.M."/>
            <person name="Pohl T."/>
            <person name="Merkel B.J."/>
            <person name="Hornburger P."/>
            <person name="Mueller R.-W."/>
            <person name="Bruemmer F."/>
            <person name="Labrenz M."/>
            <person name="Spormann A.M."/>
            <person name="Op den Camp H."/>
            <person name="Overmann J."/>
            <person name="Amann R."/>
            <person name="Jetten M.S.M."/>
            <person name="Mascher T."/>
            <person name="Medema M.H."/>
            <person name="Devos D.P."/>
            <person name="Kaster A.-K."/>
            <person name="Ovreas L."/>
            <person name="Rohde M."/>
            <person name="Galperin M.Y."/>
            <person name="Jogler C."/>
        </authorList>
    </citation>
    <scope>NUCLEOTIDE SEQUENCE [LARGE SCALE GENOMIC DNA]</scope>
    <source>
        <strain evidence="3 4">Pan189</strain>
    </source>
</reference>
<name>A0A517R235_9PLAN</name>
<feature type="domain" description="BON" evidence="2">
    <location>
        <begin position="172"/>
        <end position="241"/>
    </location>
</feature>
<dbReference type="AlphaFoldDB" id="A0A517R235"/>
<sequence>MLSGSNRISIMSHFNRLTVGLVFLLCASVACGQSSSLFGSSGPIGQRNAALSGTGTAGGAGAFGTGSAVGQTGTGGAAAAPTVGNVTGFSGGFVGRSDNVGRFVGEQQAGTQQVGRAGGSGGRDLSALGNRGNQRGAGVDRNSGPASGANRSIPLPRPVQRIGFDYPKRTQADVIASADVTIRRFEDSLGEAASIEIAAEAEGRIVLRGTVSSERERLLAETLLRMEPGVGRVVNELRVDP</sequence>
<proteinExistence type="predicted"/>
<keyword evidence="4" id="KW-1185">Reference proteome</keyword>
<protein>
    <submittedName>
        <fullName evidence="3">BON domain protein</fullName>
    </submittedName>
</protein>